<name>A0AAW5JZ04_9BACT</name>
<feature type="domain" description="EamA" evidence="7">
    <location>
        <begin position="25"/>
        <end position="153"/>
    </location>
</feature>
<dbReference type="InterPro" id="IPR037185">
    <property type="entry name" value="EmrE-like"/>
</dbReference>
<sequence length="318" mass="34054">MYERCIDREVAVTRSAAHNDQALSVSFILLQSVIYGFGNPLTKIAYESITPLWCLTLRFSLAFVLFAVLFGKNVCLRLRGVMVMSYLPAGVSVALVFILNNIALGMTSATNVGFIMSLPVVIAPIMAVPILKRRYDIRHLPAQLGSLAGIYLLCCGGNGFQLNTGDLIALLSTVCWAASLAYSERSLTNIDAASITLVQITITALLSFAGALLFERNTSLAIVQPAAWAVIIYLAVTCSCLGFMLQNLALRRLSAAAVALLQATQPIMTTAASWLLLGERLDFYGMAGAAMIIICIAAEAFTANKAAKIPDSGPSKIF</sequence>
<feature type="transmembrane region" description="Helical" evidence="6">
    <location>
        <begin position="257"/>
        <end position="277"/>
    </location>
</feature>
<evidence type="ECO:0000256" key="6">
    <source>
        <dbReference type="SAM" id="Phobius"/>
    </source>
</evidence>
<evidence type="ECO:0000256" key="5">
    <source>
        <dbReference type="ARBA" id="ARBA00023136"/>
    </source>
</evidence>
<feature type="transmembrane region" description="Helical" evidence="6">
    <location>
        <begin position="283"/>
        <end position="302"/>
    </location>
</feature>
<feature type="transmembrane region" description="Helical" evidence="6">
    <location>
        <begin position="83"/>
        <end position="106"/>
    </location>
</feature>
<feature type="transmembrane region" description="Helical" evidence="6">
    <location>
        <begin position="226"/>
        <end position="245"/>
    </location>
</feature>
<protein>
    <submittedName>
        <fullName evidence="8">DMT family transporter</fullName>
    </submittedName>
</protein>
<evidence type="ECO:0000259" key="7">
    <source>
        <dbReference type="Pfam" id="PF00892"/>
    </source>
</evidence>
<dbReference type="GO" id="GO:0005886">
    <property type="term" value="C:plasma membrane"/>
    <property type="evidence" value="ECO:0007669"/>
    <property type="project" value="UniProtKB-SubCell"/>
</dbReference>
<accession>A0AAW5JZ04</accession>
<keyword evidence="5 6" id="KW-0472">Membrane</keyword>
<dbReference type="InterPro" id="IPR000620">
    <property type="entry name" value="EamA_dom"/>
</dbReference>
<dbReference type="AlphaFoldDB" id="A0AAW5JZ04"/>
<dbReference type="InterPro" id="IPR051258">
    <property type="entry name" value="Diverse_Substrate_Transporter"/>
</dbReference>
<dbReference type="PANTHER" id="PTHR42920">
    <property type="entry name" value="OS03G0707200 PROTEIN-RELATED"/>
    <property type="match status" value="1"/>
</dbReference>
<comment type="caution">
    <text evidence="8">The sequence shown here is derived from an EMBL/GenBank/DDBJ whole genome shotgun (WGS) entry which is preliminary data.</text>
</comment>
<feature type="domain" description="EamA" evidence="7">
    <location>
        <begin position="164"/>
        <end position="296"/>
    </location>
</feature>
<evidence type="ECO:0000313" key="8">
    <source>
        <dbReference type="EMBL" id="MCQ4812886.1"/>
    </source>
</evidence>
<evidence type="ECO:0000256" key="4">
    <source>
        <dbReference type="ARBA" id="ARBA00022989"/>
    </source>
</evidence>
<keyword evidence="4 6" id="KW-1133">Transmembrane helix</keyword>
<feature type="transmembrane region" description="Helical" evidence="6">
    <location>
        <begin position="50"/>
        <end position="71"/>
    </location>
</feature>
<proteinExistence type="predicted"/>
<feature type="transmembrane region" description="Helical" evidence="6">
    <location>
        <begin position="112"/>
        <end position="131"/>
    </location>
</feature>
<keyword evidence="3 6" id="KW-0812">Transmembrane</keyword>
<dbReference type="Gene3D" id="1.10.3730.20">
    <property type="match status" value="1"/>
</dbReference>
<organism evidence="8 9">
    <name type="scientific">Cloacibacillus evryensis</name>
    <dbReference type="NCBI Taxonomy" id="508460"/>
    <lineage>
        <taxon>Bacteria</taxon>
        <taxon>Thermotogati</taxon>
        <taxon>Synergistota</taxon>
        <taxon>Synergistia</taxon>
        <taxon>Synergistales</taxon>
        <taxon>Synergistaceae</taxon>
        <taxon>Cloacibacillus</taxon>
    </lineage>
</organism>
<evidence type="ECO:0000256" key="1">
    <source>
        <dbReference type="ARBA" id="ARBA00004651"/>
    </source>
</evidence>
<reference evidence="8 9" key="1">
    <citation type="submission" date="2022-06" db="EMBL/GenBank/DDBJ databases">
        <title>Isolation of gut microbiota from human fecal samples.</title>
        <authorList>
            <person name="Pamer E.G."/>
            <person name="Barat B."/>
            <person name="Waligurski E."/>
            <person name="Medina S."/>
            <person name="Paddock L."/>
            <person name="Mostad J."/>
        </authorList>
    </citation>
    <scope>NUCLEOTIDE SEQUENCE [LARGE SCALE GENOMIC DNA]</scope>
    <source>
        <strain evidence="8 9">DFI.9.90</strain>
    </source>
</reference>
<gene>
    <name evidence="8" type="ORF">NE630_00440</name>
</gene>
<evidence type="ECO:0000256" key="2">
    <source>
        <dbReference type="ARBA" id="ARBA00022475"/>
    </source>
</evidence>
<evidence type="ECO:0000256" key="3">
    <source>
        <dbReference type="ARBA" id="ARBA00022692"/>
    </source>
</evidence>
<dbReference type="EMBL" id="JANFYT010000001">
    <property type="protein sequence ID" value="MCQ4812886.1"/>
    <property type="molecule type" value="Genomic_DNA"/>
</dbReference>
<dbReference type="RefSeq" id="WP_008712016.1">
    <property type="nucleotide sequence ID" value="NZ_CABKQM010000008.1"/>
</dbReference>
<dbReference type="Proteomes" id="UP001205919">
    <property type="component" value="Unassembled WGS sequence"/>
</dbReference>
<feature type="transmembrane region" description="Helical" evidence="6">
    <location>
        <begin position="143"/>
        <end position="161"/>
    </location>
</feature>
<dbReference type="Pfam" id="PF00892">
    <property type="entry name" value="EamA"/>
    <property type="match status" value="2"/>
</dbReference>
<dbReference type="SUPFAM" id="SSF103481">
    <property type="entry name" value="Multidrug resistance efflux transporter EmrE"/>
    <property type="match status" value="2"/>
</dbReference>
<comment type="subcellular location">
    <subcellularLocation>
        <location evidence="1">Cell membrane</location>
        <topology evidence="1">Multi-pass membrane protein</topology>
    </subcellularLocation>
</comment>
<keyword evidence="9" id="KW-1185">Reference proteome</keyword>
<keyword evidence="2" id="KW-1003">Cell membrane</keyword>
<feature type="transmembrane region" description="Helical" evidence="6">
    <location>
        <begin position="21"/>
        <end position="38"/>
    </location>
</feature>
<dbReference type="PANTHER" id="PTHR42920:SF5">
    <property type="entry name" value="EAMA DOMAIN-CONTAINING PROTEIN"/>
    <property type="match status" value="1"/>
</dbReference>
<feature type="transmembrane region" description="Helical" evidence="6">
    <location>
        <begin position="195"/>
        <end position="214"/>
    </location>
</feature>
<evidence type="ECO:0000313" key="9">
    <source>
        <dbReference type="Proteomes" id="UP001205919"/>
    </source>
</evidence>